<evidence type="ECO:0000313" key="7">
    <source>
        <dbReference type="EMBL" id="MFB3166749.1"/>
    </source>
</evidence>
<dbReference type="Pfam" id="PF00107">
    <property type="entry name" value="ADH_zinc_N"/>
    <property type="match status" value="1"/>
</dbReference>
<dbReference type="InterPro" id="IPR050129">
    <property type="entry name" value="Zn_alcohol_dh"/>
</dbReference>
<dbReference type="PANTHER" id="PTHR43401:SF2">
    <property type="entry name" value="L-THREONINE 3-DEHYDROGENASE"/>
    <property type="match status" value="1"/>
</dbReference>
<dbReference type="InterPro" id="IPR002328">
    <property type="entry name" value="ADH_Zn_CS"/>
</dbReference>
<dbReference type="EMBL" id="JAROBZ020000001">
    <property type="protein sequence ID" value="MFB3166749.1"/>
    <property type="molecule type" value="Genomic_DNA"/>
</dbReference>
<name>A0ABV4YR58_9BACI</name>
<comment type="cofactor">
    <cofactor evidence="4">
        <name>Zn(2+)</name>
        <dbReference type="ChEBI" id="CHEBI:29105"/>
    </cofactor>
</comment>
<evidence type="ECO:0000256" key="2">
    <source>
        <dbReference type="ARBA" id="ARBA00022833"/>
    </source>
</evidence>
<sequence>MWGLQLKNPGELELKEFSFESPLKDDDVKIKLIYGGICGSDIGVYKGKIGHAKYPIRPGHELVGRVIDIGRHVNIEIGTKVVVTPNTFCGECENCLKGYRNICIFKESLGVNVDGIFSEEIIISSKYVLPIPEELEDKKAVLIEPFAVISHAFEKARITKNTTVAVIGCGTEGTLAISLATYLGAEVTAIDINQTKLEKVKAAFGINILLPHEVKNEKFDVVIEAAGVKQAVEQAVRIAKQGGSVILIGLTPEATLPIIEIVRNEITIHGSIIYNFPEDFYKCVTYLLNDDFEVSPIISNIYPLKEYKKAYIYAISGQCGKILLDFQGGSK</sequence>
<comment type="caution">
    <text evidence="7">The sequence shown here is derived from an EMBL/GenBank/DDBJ whole genome shotgun (WGS) entry which is preliminary data.</text>
</comment>
<keyword evidence="2 4" id="KW-0862">Zinc</keyword>
<dbReference type="SUPFAM" id="SSF51735">
    <property type="entry name" value="NAD(P)-binding Rossmann-fold domains"/>
    <property type="match status" value="1"/>
</dbReference>
<dbReference type="PROSITE" id="PS00059">
    <property type="entry name" value="ADH_ZINC"/>
    <property type="match status" value="1"/>
</dbReference>
<feature type="domain" description="Alcohol dehydrogenase-like C-terminal" evidence="5">
    <location>
        <begin position="173"/>
        <end position="284"/>
    </location>
</feature>
<evidence type="ECO:0000256" key="1">
    <source>
        <dbReference type="ARBA" id="ARBA00022723"/>
    </source>
</evidence>
<dbReference type="Pfam" id="PF08240">
    <property type="entry name" value="ADH_N"/>
    <property type="match status" value="1"/>
</dbReference>
<organism evidence="7 8">
    <name type="scientific">Neobacillus driksii</name>
    <dbReference type="NCBI Taxonomy" id="3035913"/>
    <lineage>
        <taxon>Bacteria</taxon>
        <taxon>Bacillati</taxon>
        <taxon>Bacillota</taxon>
        <taxon>Bacilli</taxon>
        <taxon>Bacillales</taxon>
        <taxon>Bacillaceae</taxon>
        <taxon>Neobacillus</taxon>
    </lineage>
</organism>
<evidence type="ECO:0000256" key="3">
    <source>
        <dbReference type="ARBA" id="ARBA00023002"/>
    </source>
</evidence>
<dbReference type="InterPro" id="IPR013154">
    <property type="entry name" value="ADH-like_N"/>
</dbReference>
<accession>A0ABV4YR58</accession>
<evidence type="ECO:0000259" key="6">
    <source>
        <dbReference type="Pfam" id="PF08240"/>
    </source>
</evidence>
<feature type="domain" description="Alcohol dehydrogenase-like N-terminal" evidence="6">
    <location>
        <begin position="25"/>
        <end position="133"/>
    </location>
</feature>
<evidence type="ECO:0000313" key="8">
    <source>
        <dbReference type="Proteomes" id="UP001241748"/>
    </source>
</evidence>
<keyword evidence="1 4" id="KW-0479">Metal-binding</keyword>
<evidence type="ECO:0000256" key="4">
    <source>
        <dbReference type="RuleBase" id="RU361277"/>
    </source>
</evidence>
<dbReference type="SUPFAM" id="SSF50129">
    <property type="entry name" value="GroES-like"/>
    <property type="match status" value="1"/>
</dbReference>
<dbReference type="InterPro" id="IPR036291">
    <property type="entry name" value="NAD(P)-bd_dom_sf"/>
</dbReference>
<evidence type="ECO:0000259" key="5">
    <source>
        <dbReference type="Pfam" id="PF00107"/>
    </source>
</evidence>
<gene>
    <name evidence="7" type="ORF">P5G62_006470</name>
</gene>
<dbReference type="InterPro" id="IPR013149">
    <property type="entry name" value="ADH-like_C"/>
</dbReference>
<dbReference type="Gene3D" id="3.90.180.10">
    <property type="entry name" value="Medium-chain alcohol dehydrogenases, catalytic domain"/>
    <property type="match status" value="1"/>
</dbReference>
<reference evidence="7 8" key="1">
    <citation type="submission" date="2024-05" db="EMBL/GenBank/DDBJ databases">
        <authorList>
            <person name="Venkateswaran K."/>
        </authorList>
    </citation>
    <scope>NUCLEOTIDE SEQUENCE [LARGE SCALE GENOMIC DNA]</scope>
    <source>
        <strain evidence="7 8">179-C4-2-HS</strain>
    </source>
</reference>
<comment type="similarity">
    <text evidence="4">Belongs to the zinc-containing alcohol dehydrogenase family.</text>
</comment>
<dbReference type="InterPro" id="IPR011032">
    <property type="entry name" value="GroES-like_sf"/>
</dbReference>
<keyword evidence="3" id="KW-0560">Oxidoreductase</keyword>
<dbReference type="Proteomes" id="UP001241748">
    <property type="component" value="Unassembled WGS sequence"/>
</dbReference>
<dbReference type="Gene3D" id="3.40.50.720">
    <property type="entry name" value="NAD(P)-binding Rossmann-like Domain"/>
    <property type="match status" value="1"/>
</dbReference>
<keyword evidence="8" id="KW-1185">Reference proteome</keyword>
<dbReference type="RefSeq" id="WP_306075542.1">
    <property type="nucleotide sequence ID" value="NZ_JAROBZ020000001.1"/>
</dbReference>
<protein>
    <submittedName>
        <fullName evidence="7">Alcohol dehydrogenase catalytic domain-containing protein</fullName>
    </submittedName>
</protein>
<proteinExistence type="inferred from homology"/>
<dbReference type="PANTHER" id="PTHR43401">
    <property type="entry name" value="L-THREONINE 3-DEHYDROGENASE"/>
    <property type="match status" value="1"/>
</dbReference>